<comment type="caution">
    <text evidence="3">The sequence shown here is derived from an EMBL/GenBank/DDBJ whole genome shotgun (WGS) entry which is preliminary data.</text>
</comment>
<dbReference type="AlphaFoldDB" id="A0A8J7RIW5"/>
<reference evidence="3" key="1">
    <citation type="submission" date="2021-02" db="EMBL/GenBank/DDBJ databases">
        <title>Natronogracilivirga saccharolytica gen. nov. sp. nov. a new anaerobic, haloalkiliphilic carbohydrate-fermenting bacterium from soda lake and proposing of Cyclonatronumiaceae fam. nov. in the phylum Balneolaeota.</title>
        <authorList>
            <person name="Zhilina T.N."/>
            <person name="Sorokin D.Y."/>
            <person name="Zavarzina D.G."/>
            <person name="Toshchakov S.V."/>
            <person name="Kublanov I.V."/>
        </authorList>
    </citation>
    <scope>NUCLEOTIDE SEQUENCE</scope>
    <source>
        <strain evidence="3">Z-1702</strain>
    </source>
</reference>
<evidence type="ECO:0000313" key="4">
    <source>
        <dbReference type="Proteomes" id="UP000673975"/>
    </source>
</evidence>
<evidence type="ECO:0000259" key="2">
    <source>
        <dbReference type="Pfam" id="PF11827"/>
    </source>
</evidence>
<proteinExistence type="predicted"/>
<sequence>MKFVSLMLLVFIFHGCKDDGNEHPPGEMPEESAHEEAGPDMQEESAETALEDTAAERFDSVLEEYLALTDALVASDTERAASNSELFYDAVQSFQQTDIDASLRADVGILNMTLLEMSDIITGSTDIEEQRGAYETLSETMIAMVQRLGHQRDTLYHQRCPMVNDGDGDWLSTKEEIRNPYHGDRMMNCGSTVQQL</sequence>
<dbReference type="InterPro" id="IPR021782">
    <property type="entry name" value="DUF3347"/>
</dbReference>
<dbReference type="EMBL" id="JAFIDN010000003">
    <property type="protein sequence ID" value="MBP3192097.1"/>
    <property type="molecule type" value="Genomic_DNA"/>
</dbReference>
<name>A0A8J7RIW5_9BACT</name>
<feature type="region of interest" description="Disordered" evidence="1">
    <location>
        <begin position="19"/>
        <end position="51"/>
    </location>
</feature>
<gene>
    <name evidence="3" type="ORF">NATSA_05425</name>
</gene>
<keyword evidence="4" id="KW-1185">Reference proteome</keyword>
<evidence type="ECO:0000256" key="1">
    <source>
        <dbReference type="SAM" id="MobiDB-lite"/>
    </source>
</evidence>
<protein>
    <submittedName>
        <fullName evidence="3">DUF3347 domain-containing protein</fullName>
    </submittedName>
</protein>
<dbReference type="RefSeq" id="WP_210510993.1">
    <property type="nucleotide sequence ID" value="NZ_JAFIDN010000003.1"/>
</dbReference>
<feature type="compositionally biased region" description="Basic and acidic residues" evidence="1">
    <location>
        <begin position="19"/>
        <end position="37"/>
    </location>
</feature>
<dbReference type="Pfam" id="PF11827">
    <property type="entry name" value="DUF3347"/>
    <property type="match status" value="1"/>
</dbReference>
<dbReference type="Proteomes" id="UP000673975">
    <property type="component" value="Unassembled WGS sequence"/>
</dbReference>
<evidence type="ECO:0000313" key="3">
    <source>
        <dbReference type="EMBL" id="MBP3192097.1"/>
    </source>
</evidence>
<organism evidence="3 4">
    <name type="scientific">Natronogracilivirga saccharolytica</name>
    <dbReference type="NCBI Taxonomy" id="2812953"/>
    <lineage>
        <taxon>Bacteria</taxon>
        <taxon>Pseudomonadati</taxon>
        <taxon>Balneolota</taxon>
        <taxon>Balneolia</taxon>
        <taxon>Balneolales</taxon>
        <taxon>Cyclonatronaceae</taxon>
        <taxon>Natronogracilivirga</taxon>
    </lineage>
</organism>
<accession>A0A8J7RIW5</accession>
<feature type="domain" description="DUF3347" evidence="2">
    <location>
        <begin position="61"/>
        <end position="151"/>
    </location>
</feature>
<feature type="compositionally biased region" description="Acidic residues" evidence="1">
    <location>
        <begin position="41"/>
        <end position="50"/>
    </location>
</feature>